<keyword evidence="6 11" id="KW-0548">Nucleotidyltransferase</keyword>
<comment type="caution">
    <text evidence="13">The sequence shown here is derived from an EMBL/GenBank/DDBJ whole genome shotgun (WGS) entry which is preliminary data.</text>
</comment>
<dbReference type="GO" id="GO:0004515">
    <property type="term" value="F:nicotinate-nucleotide adenylyltransferase activity"/>
    <property type="evidence" value="ECO:0007669"/>
    <property type="project" value="UniProtKB-UniRule"/>
</dbReference>
<dbReference type="NCBIfam" id="NF000845">
    <property type="entry name" value="PRK00071.2-4"/>
    <property type="match status" value="1"/>
</dbReference>
<keyword evidence="9 11" id="KW-0520">NAD</keyword>
<dbReference type="STRING" id="1774969.AUC69_12615"/>
<evidence type="ECO:0000256" key="11">
    <source>
        <dbReference type="HAMAP-Rule" id="MF_00244"/>
    </source>
</evidence>
<comment type="catalytic activity">
    <reaction evidence="10 11">
        <text>nicotinate beta-D-ribonucleotide + ATP + H(+) = deamido-NAD(+) + diphosphate</text>
        <dbReference type="Rhea" id="RHEA:22860"/>
        <dbReference type="ChEBI" id="CHEBI:15378"/>
        <dbReference type="ChEBI" id="CHEBI:30616"/>
        <dbReference type="ChEBI" id="CHEBI:33019"/>
        <dbReference type="ChEBI" id="CHEBI:57502"/>
        <dbReference type="ChEBI" id="CHEBI:58437"/>
        <dbReference type="EC" id="2.7.7.18"/>
    </reaction>
</comment>
<dbReference type="GO" id="GO:0009435">
    <property type="term" value="P:NAD+ biosynthetic process"/>
    <property type="evidence" value="ECO:0007669"/>
    <property type="project" value="UniProtKB-UniRule"/>
</dbReference>
<dbReference type="InterPro" id="IPR004821">
    <property type="entry name" value="Cyt_trans-like"/>
</dbReference>
<dbReference type="AlphaFoldDB" id="A0A1E3VTW3"/>
<proteinExistence type="inferred from homology"/>
<evidence type="ECO:0000259" key="12">
    <source>
        <dbReference type="Pfam" id="PF01467"/>
    </source>
</evidence>
<evidence type="ECO:0000256" key="8">
    <source>
        <dbReference type="ARBA" id="ARBA00022840"/>
    </source>
</evidence>
<dbReference type="NCBIfam" id="NF000843">
    <property type="entry name" value="PRK00071.2-2"/>
    <property type="match status" value="1"/>
</dbReference>
<evidence type="ECO:0000256" key="7">
    <source>
        <dbReference type="ARBA" id="ARBA00022741"/>
    </source>
</evidence>
<keyword evidence="14" id="KW-1185">Reference proteome</keyword>
<evidence type="ECO:0000313" key="13">
    <source>
        <dbReference type="EMBL" id="ODR96978.1"/>
    </source>
</evidence>
<dbReference type="Gene3D" id="3.40.50.620">
    <property type="entry name" value="HUPs"/>
    <property type="match status" value="1"/>
</dbReference>
<keyword evidence="7 11" id="KW-0547">Nucleotide-binding</keyword>
<name>A0A1E3VTW3_9HYPH</name>
<reference evidence="13 14" key="1">
    <citation type="journal article" date="2016" name="Environ. Microbiol.">
        <title>New Methyloceanibacter diversity from North Sea sediments includes methanotroph containing solely the soluble methane monooxygenase.</title>
        <authorList>
            <person name="Vekeman B."/>
            <person name="Kerckhof F.M."/>
            <person name="Cremers G."/>
            <person name="de Vos P."/>
            <person name="Vandamme P."/>
            <person name="Boon N."/>
            <person name="Op den Camp H.J."/>
            <person name="Heylen K."/>
        </authorList>
    </citation>
    <scope>NUCLEOTIDE SEQUENCE [LARGE SCALE GENOMIC DNA]</scope>
    <source>
        <strain evidence="13 14">R-67175</strain>
    </source>
</reference>
<evidence type="ECO:0000313" key="14">
    <source>
        <dbReference type="Proteomes" id="UP000094472"/>
    </source>
</evidence>
<dbReference type="InterPro" id="IPR005248">
    <property type="entry name" value="NadD/NMNAT"/>
</dbReference>
<dbReference type="PANTHER" id="PTHR39321">
    <property type="entry name" value="NICOTINATE-NUCLEOTIDE ADENYLYLTRANSFERASE-RELATED"/>
    <property type="match status" value="1"/>
</dbReference>
<keyword evidence="8 11" id="KW-0067">ATP-binding</keyword>
<dbReference type="EMBL" id="LPWF01000027">
    <property type="protein sequence ID" value="ODR96978.1"/>
    <property type="molecule type" value="Genomic_DNA"/>
</dbReference>
<dbReference type="UniPathway" id="UPA00253">
    <property type="reaction ID" value="UER00332"/>
</dbReference>
<dbReference type="Pfam" id="PF01467">
    <property type="entry name" value="CTP_transf_like"/>
    <property type="match status" value="1"/>
</dbReference>
<accession>A0A1E3VTW3</accession>
<comment type="function">
    <text evidence="1 11">Catalyzes the reversible adenylation of nicotinate mononucleotide (NaMN) to nicotinic acid adenine dinucleotide (NaAD).</text>
</comment>
<dbReference type="NCBIfam" id="TIGR00482">
    <property type="entry name" value="nicotinate (nicotinamide) nucleotide adenylyltransferase"/>
    <property type="match status" value="1"/>
</dbReference>
<comment type="pathway">
    <text evidence="2 11">Cofactor biosynthesis; NAD(+) biosynthesis; deamido-NAD(+) from nicotinate D-ribonucleotide: step 1/1.</text>
</comment>
<dbReference type="CDD" id="cd02165">
    <property type="entry name" value="NMNAT"/>
    <property type="match status" value="1"/>
</dbReference>
<dbReference type="Proteomes" id="UP000094472">
    <property type="component" value="Unassembled WGS sequence"/>
</dbReference>
<evidence type="ECO:0000256" key="2">
    <source>
        <dbReference type="ARBA" id="ARBA00005019"/>
    </source>
</evidence>
<dbReference type="GO" id="GO:0005524">
    <property type="term" value="F:ATP binding"/>
    <property type="evidence" value="ECO:0007669"/>
    <property type="project" value="UniProtKB-KW"/>
</dbReference>
<keyword evidence="4 11" id="KW-0662">Pyridine nucleotide biosynthesis</keyword>
<organism evidence="13 14">
    <name type="scientific">Methyloceanibacter superfactus</name>
    <dbReference type="NCBI Taxonomy" id="1774969"/>
    <lineage>
        <taxon>Bacteria</taxon>
        <taxon>Pseudomonadati</taxon>
        <taxon>Pseudomonadota</taxon>
        <taxon>Alphaproteobacteria</taxon>
        <taxon>Hyphomicrobiales</taxon>
        <taxon>Hyphomicrobiaceae</taxon>
        <taxon>Methyloceanibacter</taxon>
    </lineage>
</organism>
<evidence type="ECO:0000256" key="1">
    <source>
        <dbReference type="ARBA" id="ARBA00002324"/>
    </source>
</evidence>
<dbReference type="InterPro" id="IPR014729">
    <property type="entry name" value="Rossmann-like_a/b/a_fold"/>
</dbReference>
<feature type="domain" description="Cytidyltransferase-like" evidence="12">
    <location>
        <begin position="5"/>
        <end position="184"/>
    </location>
</feature>
<dbReference type="SUPFAM" id="SSF52374">
    <property type="entry name" value="Nucleotidylyl transferase"/>
    <property type="match status" value="1"/>
</dbReference>
<evidence type="ECO:0000256" key="6">
    <source>
        <dbReference type="ARBA" id="ARBA00022695"/>
    </source>
</evidence>
<evidence type="ECO:0000256" key="4">
    <source>
        <dbReference type="ARBA" id="ARBA00022642"/>
    </source>
</evidence>
<evidence type="ECO:0000256" key="9">
    <source>
        <dbReference type="ARBA" id="ARBA00023027"/>
    </source>
</evidence>
<evidence type="ECO:0000256" key="3">
    <source>
        <dbReference type="ARBA" id="ARBA00009014"/>
    </source>
</evidence>
<gene>
    <name evidence="11" type="primary">nadD</name>
    <name evidence="13" type="ORF">AUC69_12615</name>
</gene>
<keyword evidence="5 11" id="KW-0808">Transferase</keyword>
<dbReference type="HAMAP" id="MF_00244">
    <property type="entry name" value="NaMN_adenylyltr"/>
    <property type="match status" value="1"/>
</dbReference>
<sequence>MRIGLLGGSFNPAHDAHREISLTALKRLGLDQVWWLVTPGNPLKDVSRLPGLAERVRAAETLARHPRIKVTGFDGGRGSGYTVDLLKALKQRFPSVHFVWLMGADNLAQFHRWKAWPEIFAIVPIAVLDRPGYRLKARAAPAAQRFAPYYVDESDAAGLADLEPPAWTVLSHRLSGLSSTALRETVLKSV</sequence>
<dbReference type="EC" id="2.7.7.18" evidence="11"/>
<comment type="similarity">
    <text evidence="3 11">Belongs to the NadD family.</text>
</comment>
<evidence type="ECO:0000256" key="10">
    <source>
        <dbReference type="ARBA" id="ARBA00048721"/>
    </source>
</evidence>
<protein>
    <recommendedName>
        <fullName evidence="11">Probable nicotinate-nucleotide adenylyltransferase</fullName>
        <ecNumber evidence="11">2.7.7.18</ecNumber>
    </recommendedName>
    <alternativeName>
        <fullName evidence="11">Deamido-NAD(+) diphosphorylase</fullName>
    </alternativeName>
    <alternativeName>
        <fullName evidence="11">Deamido-NAD(+) pyrophosphorylase</fullName>
    </alternativeName>
    <alternativeName>
        <fullName evidence="11">Nicotinate mononucleotide adenylyltransferase</fullName>
        <shortName evidence="11">NaMN adenylyltransferase</shortName>
    </alternativeName>
</protein>
<evidence type="ECO:0000256" key="5">
    <source>
        <dbReference type="ARBA" id="ARBA00022679"/>
    </source>
</evidence>
<dbReference type="OrthoDB" id="5295945at2"/>
<dbReference type="PANTHER" id="PTHR39321:SF3">
    <property type="entry name" value="PHOSPHOPANTETHEINE ADENYLYLTRANSFERASE"/>
    <property type="match status" value="1"/>
</dbReference>